<evidence type="ECO:0000313" key="1">
    <source>
        <dbReference type="EMBL" id="KAI3689715.1"/>
    </source>
</evidence>
<accession>A0ACB8YXE0</accession>
<keyword evidence="2" id="KW-1185">Reference proteome</keyword>
<dbReference type="EMBL" id="CM042017">
    <property type="protein sequence ID" value="KAI3689715.1"/>
    <property type="molecule type" value="Genomic_DNA"/>
</dbReference>
<evidence type="ECO:0000313" key="2">
    <source>
        <dbReference type="Proteomes" id="UP001055811"/>
    </source>
</evidence>
<sequence>MKSQGSEFPFKTHPRAMNAAITSLLFYGLASATEHFISATPLGPASVNGIVAHSGRIASFLEALGDLEIDPTTSTKAMTAWFSLKFTNYGLVQDMFLLRAA</sequence>
<organism evidence="1 2">
    <name type="scientific">Cichorium intybus</name>
    <name type="common">Chicory</name>
    <dbReference type="NCBI Taxonomy" id="13427"/>
    <lineage>
        <taxon>Eukaryota</taxon>
        <taxon>Viridiplantae</taxon>
        <taxon>Streptophyta</taxon>
        <taxon>Embryophyta</taxon>
        <taxon>Tracheophyta</taxon>
        <taxon>Spermatophyta</taxon>
        <taxon>Magnoliopsida</taxon>
        <taxon>eudicotyledons</taxon>
        <taxon>Gunneridae</taxon>
        <taxon>Pentapetalae</taxon>
        <taxon>asterids</taxon>
        <taxon>campanulids</taxon>
        <taxon>Asterales</taxon>
        <taxon>Asteraceae</taxon>
        <taxon>Cichorioideae</taxon>
        <taxon>Cichorieae</taxon>
        <taxon>Cichoriinae</taxon>
        <taxon>Cichorium</taxon>
    </lineage>
</organism>
<dbReference type="Proteomes" id="UP001055811">
    <property type="component" value="Linkage Group LG09"/>
</dbReference>
<gene>
    <name evidence="1" type="ORF">L2E82_47681</name>
</gene>
<comment type="caution">
    <text evidence="1">The sequence shown here is derived from an EMBL/GenBank/DDBJ whole genome shotgun (WGS) entry which is preliminary data.</text>
</comment>
<reference evidence="1 2" key="2">
    <citation type="journal article" date="2022" name="Mol. Ecol. Resour.">
        <title>The genomes of chicory, endive, great burdock and yacon provide insights into Asteraceae paleo-polyploidization history and plant inulin production.</title>
        <authorList>
            <person name="Fan W."/>
            <person name="Wang S."/>
            <person name="Wang H."/>
            <person name="Wang A."/>
            <person name="Jiang F."/>
            <person name="Liu H."/>
            <person name="Zhao H."/>
            <person name="Xu D."/>
            <person name="Zhang Y."/>
        </authorList>
    </citation>
    <scope>NUCLEOTIDE SEQUENCE [LARGE SCALE GENOMIC DNA]</scope>
    <source>
        <strain evidence="2">cv. Punajuju</strain>
        <tissue evidence="1">Leaves</tissue>
    </source>
</reference>
<protein>
    <submittedName>
        <fullName evidence="1">Uncharacterized protein</fullName>
    </submittedName>
</protein>
<reference evidence="2" key="1">
    <citation type="journal article" date="2022" name="Mol. Ecol. Resour.">
        <title>The genomes of chicory, endive, great burdock and yacon provide insights into Asteraceae palaeo-polyploidization history and plant inulin production.</title>
        <authorList>
            <person name="Fan W."/>
            <person name="Wang S."/>
            <person name="Wang H."/>
            <person name="Wang A."/>
            <person name="Jiang F."/>
            <person name="Liu H."/>
            <person name="Zhao H."/>
            <person name="Xu D."/>
            <person name="Zhang Y."/>
        </authorList>
    </citation>
    <scope>NUCLEOTIDE SEQUENCE [LARGE SCALE GENOMIC DNA]</scope>
    <source>
        <strain evidence="2">cv. Punajuju</strain>
    </source>
</reference>
<proteinExistence type="predicted"/>
<name>A0ACB8YXE0_CICIN</name>